<dbReference type="Gene3D" id="3.40.50.1820">
    <property type="entry name" value="alpha/beta hydrolase"/>
    <property type="match status" value="1"/>
</dbReference>
<gene>
    <name evidence="2" type="ORF">ASD8599_02599</name>
</gene>
<dbReference type="InterPro" id="IPR029058">
    <property type="entry name" value="AB_hydrolase_fold"/>
</dbReference>
<dbReference type="Pfam" id="PF01764">
    <property type="entry name" value="Lipase_3"/>
    <property type="match status" value="1"/>
</dbReference>
<dbReference type="OrthoDB" id="927373at2"/>
<organism evidence="2 3">
    <name type="scientific">Ascidiaceihabitans donghaensis</name>
    <dbReference type="NCBI Taxonomy" id="1510460"/>
    <lineage>
        <taxon>Bacteria</taxon>
        <taxon>Pseudomonadati</taxon>
        <taxon>Pseudomonadota</taxon>
        <taxon>Alphaproteobacteria</taxon>
        <taxon>Rhodobacterales</taxon>
        <taxon>Paracoccaceae</taxon>
        <taxon>Ascidiaceihabitans</taxon>
    </lineage>
</organism>
<dbReference type="RefSeq" id="WP_108828880.1">
    <property type="nucleotide sequence ID" value="NZ_OMOR01000001.1"/>
</dbReference>
<dbReference type="EMBL" id="OMOR01000001">
    <property type="protein sequence ID" value="SPH21848.1"/>
    <property type="molecule type" value="Genomic_DNA"/>
</dbReference>
<feature type="domain" description="Fungal lipase-type" evidence="1">
    <location>
        <begin position="88"/>
        <end position="226"/>
    </location>
</feature>
<dbReference type="AlphaFoldDB" id="A0A2R8BFI2"/>
<evidence type="ECO:0000313" key="2">
    <source>
        <dbReference type="EMBL" id="SPH21848.1"/>
    </source>
</evidence>
<accession>A0A2R8BFI2</accession>
<keyword evidence="3" id="KW-1185">Reference proteome</keyword>
<evidence type="ECO:0000259" key="1">
    <source>
        <dbReference type="Pfam" id="PF01764"/>
    </source>
</evidence>
<dbReference type="Proteomes" id="UP000244880">
    <property type="component" value="Unassembled WGS sequence"/>
</dbReference>
<dbReference type="InterPro" id="IPR002921">
    <property type="entry name" value="Fungal_lipase-type"/>
</dbReference>
<dbReference type="GO" id="GO:0006629">
    <property type="term" value="P:lipid metabolic process"/>
    <property type="evidence" value="ECO:0007669"/>
    <property type="project" value="InterPro"/>
</dbReference>
<dbReference type="SUPFAM" id="SSF53474">
    <property type="entry name" value="alpha/beta-Hydrolases"/>
    <property type="match status" value="1"/>
</dbReference>
<sequence length="333" mass="35413">MTNPFPLSQAQVQLTLAALAYAADTKDSKTGEYPPMSVVKARITGQLNSNEYCANHTWTVVWGPVQTSLTDNLVYVALNTVSGELAVNLRGTTTQFLSRLEDLPSGQITFPTGNTTGAAVSAEFHNALSEMLDAKDPDTGLTLQAYVAGQITQGQTVYVNGHSQGAALVPMMQAALQNGWNSIPGIAATFKGFAFAPPTSGNPAFATWVADTVDCWFVINPLDIVPLGYDAIMDIITKTIPGPIPDGWEGYAIKKLVNYAAYIASLAGTWAQPSQQALTQSVPLPDLHFFEQIGGQHNHNSYLHLLGAKQITNDASGASPMSGTITPPYVTVP</sequence>
<name>A0A2R8BFI2_9RHOB</name>
<protein>
    <recommendedName>
        <fullName evidence="1">Fungal lipase-type domain-containing protein</fullName>
    </recommendedName>
</protein>
<reference evidence="2 3" key="1">
    <citation type="submission" date="2018-03" db="EMBL/GenBank/DDBJ databases">
        <authorList>
            <person name="Keele B.F."/>
        </authorList>
    </citation>
    <scope>NUCLEOTIDE SEQUENCE [LARGE SCALE GENOMIC DNA]</scope>
    <source>
        <strain evidence="2 3">CECT 8599</strain>
    </source>
</reference>
<evidence type="ECO:0000313" key="3">
    <source>
        <dbReference type="Proteomes" id="UP000244880"/>
    </source>
</evidence>
<proteinExistence type="predicted"/>